<feature type="domain" description="PAC" evidence="9">
    <location>
        <begin position="72"/>
        <end position="124"/>
    </location>
</feature>
<comment type="catalytic activity">
    <reaction evidence="1">
        <text>ATP + protein L-histidine = ADP + protein N-phospho-L-histidine.</text>
        <dbReference type="EC" id="2.7.13.3"/>
    </reaction>
</comment>
<name>A0A075NWL8_9ALTE</name>
<dbReference type="SUPFAM" id="SSF52172">
    <property type="entry name" value="CheY-like"/>
    <property type="match status" value="1"/>
</dbReference>
<dbReference type="InterPro" id="IPR004358">
    <property type="entry name" value="Sig_transdc_His_kin-like_C"/>
</dbReference>
<dbReference type="CDD" id="cd00082">
    <property type="entry name" value="HisKA"/>
    <property type="match status" value="1"/>
</dbReference>
<keyword evidence="3 5" id="KW-0597">Phosphoprotein</keyword>
<dbReference type="InterPro" id="IPR001789">
    <property type="entry name" value="Sig_transdc_resp-reg_receiver"/>
</dbReference>
<feature type="modified residue" description="4-aspartylphosphate" evidence="5">
    <location>
        <position position="697"/>
    </location>
</feature>
<dbReference type="PROSITE" id="PS50113">
    <property type="entry name" value="PAC"/>
    <property type="match status" value="2"/>
</dbReference>
<feature type="domain" description="PAS" evidence="8">
    <location>
        <begin position="125"/>
        <end position="177"/>
    </location>
</feature>
<accession>A0A075NWL8</accession>
<dbReference type="FunFam" id="3.30.565.10:FF:000010">
    <property type="entry name" value="Sensor histidine kinase RcsC"/>
    <property type="match status" value="1"/>
</dbReference>
<dbReference type="CDD" id="cd00130">
    <property type="entry name" value="PAS"/>
    <property type="match status" value="2"/>
</dbReference>
<evidence type="ECO:0000313" key="10">
    <source>
        <dbReference type="EMBL" id="AIF97851.1"/>
    </source>
</evidence>
<evidence type="ECO:0000259" key="8">
    <source>
        <dbReference type="PROSITE" id="PS50112"/>
    </source>
</evidence>
<dbReference type="KEGG" id="aal:EP13_03570"/>
<dbReference type="InterPro" id="IPR013767">
    <property type="entry name" value="PAS_fold"/>
</dbReference>
<dbReference type="InterPro" id="IPR000014">
    <property type="entry name" value="PAS"/>
</dbReference>
<dbReference type="Pfam" id="PF00989">
    <property type="entry name" value="PAS"/>
    <property type="match status" value="1"/>
</dbReference>
<reference evidence="10 11" key="1">
    <citation type="submission" date="2014-06" db="EMBL/GenBank/DDBJ databases">
        <title>Genomes of Alteromonas australica, a world apart.</title>
        <authorList>
            <person name="Gonzaga A."/>
            <person name="Lopez-Perez M."/>
            <person name="Rodriguez-Valera F."/>
        </authorList>
    </citation>
    <scope>NUCLEOTIDE SEQUENCE [LARGE SCALE GENOMIC DNA]</scope>
    <source>
        <strain evidence="10 11">H 17</strain>
    </source>
</reference>
<dbReference type="Proteomes" id="UP000056090">
    <property type="component" value="Chromosome"/>
</dbReference>
<evidence type="ECO:0000256" key="1">
    <source>
        <dbReference type="ARBA" id="ARBA00000085"/>
    </source>
</evidence>
<dbReference type="Pfam" id="PF02518">
    <property type="entry name" value="HATPase_c"/>
    <property type="match status" value="1"/>
</dbReference>
<dbReference type="InterPro" id="IPR005467">
    <property type="entry name" value="His_kinase_dom"/>
</dbReference>
<dbReference type="EMBL" id="CP008849">
    <property type="protein sequence ID" value="AIF97851.1"/>
    <property type="molecule type" value="Genomic_DNA"/>
</dbReference>
<keyword evidence="11" id="KW-1185">Reference proteome</keyword>
<evidence type="ECO:0000259" key="9">
    <source>
        <dbReference type="PROSITE" id="PS50113"/>
    </source>
</evidence>
<dbReference type="Pfam" id="PF00512">
    <property type="entry name" value="HisKA"/>
    <property type="match status" value="1"/>
</dbReference>
<dbReference type="InterPro" id="IPR000700">
    <property type="entry name" value="PAS-assoc_C"/>
</dbReference>
<evidence type="ECO:0000259" key="7">
    <source>
        <dbReference type="PROSITE" id="PS50110"/>
    </source>
</evidence>
<dbReference type="SUPFAM" id="SSF55874">
    <property type="entry name" value="ATPase domain of HSP90 chaperone/DNA topoisomerase II/histidine kinase"/>
    <property type="match status" value="1"/>
</dbReference>
<dbReference type="PRINTS" id="PR00344">
    <property type="entry name" value="BCTRLSENSOR"/>
</dbReference>
<dbReference type="AlphaFoldDB" id="A0A075NWL8"/>
<dbReference type="InterPro" id="IPR001610">
    <property type="entry name" value="PAC"/>
</dbReference>
<dbReference type="eggNOG" id="COG0745">
    <property type="taxonomic scope" value="Bacteria"/>
</dbReference>
<dbReference type="NCBIfam" id="TIGR00229">
    <property type="entry name" value="sensory_box"/>
    <property type="match status" value="2"/>
</dbReference>
<evidence type="ECO:0000259" key="6">
    <source>
        <dbReference type="PROSITE" id="PS50109"/>
    </source>
</evidence>
<dbReference type="GO" id="GO:0000155">
    <property type="term" value="F:phosphorelay sensor kinase activity"/>
    <property type="evidence" value="ECO:0007669"/>
    <property type="project" value="InterPro"/>
</dbReference>
<sequence length="946" mass="104713">MLVQREAMDNHGIVVTVNVDGTILTVNDKCCALSGYSREELIGNHIKIFNVWNITKERQKEILKGAFSGEVWHGELHSRSKAGEAWYVSSTSVPIFSPAGRVNKIVFICTDITEQKRLEQKSAAKKRFYQSITNSIGEGVYAVDANGKTQFLNPEASRLLGWSLDELASHRFHDAVHYQKEDGSLLKREACPVNLSIRQGQPYSSDGDYFTDKQGRLFPISIVAVPLKNNHGDIEGHVGVFKDISDRKRAENRLKRVYEDAKKVSNAKSDFLATMSHEIRTPMNAIIGLSHLALETESQEQKQNYLEKVQGSATSLLGLINNILDFSKVENEEITLTHEPFTLHQIIEKLAQIFQHKARQKRLKLIFDIRLSLATPCIGDKNKIYQVLVNLIGNALKFTDKGFVKLFVKEKDNGITFCVSDTGIGISDEHKEKLFNAFVQADPSISRKYGGTGLGLSICKRLVERMNGKLNLVSSSGEGSAFSFTLPALIQPEGRPKEAVSITSDPLLCVSLNEDMHSVCDALGHTFSRLNIGFTHHKWKEAPLPTFSAKTLIALSDNPSDWDTFYEQLHAGAFNSLNLAAIVTPLNTEEAVHRIGEASCDKLHIIELPITEHTLLAALVPNANTTAKTQVTGLESKKWRHKRLRNKHILLVDDDSISLEIAQQILLDSGIEVTTVADGEQALAACKKQPFDALLLDCLLPGISGFDVAEKLTSELAWQTPIIGISADATQVNIKRAISAGMCAHLLKPASAEEILHTIDIHIHRGYKTLNVVPTDDTFLQSLHQFYVRYSNANTLTQLINAISNSADISTKLRQLETDASAIGATTLCHSLTKLNAVKAGDIKGISDVSFAIDITLKLIAHTINLAFKPENSTHTKFPLNQLIKAIDSLTAYDAEALALLDNLYRAAPREYLHRLDRARQTASTYDYDSAVQELVSLKESLTNDE</sequence>
<gene>
    <name evidence="10" type="ORF">EP13_03570</name>
</gene>
<dbReference type="SMART" id="SM00388">
    <property type="entry name" value="HisKA"/>
    <property type="match status" value="1"/>
</dbReference>
<protein>
    <recommendedName>
        <fullName evidence="2">histidine kinase</fullName>
        <ecNumber evidence="2">2.7.13.3</ecNumber>
    </recommendedName>
</protein>
<dbReference type="InterPro" id="IPR003594">
    <property type="entry name" value="HATPase_dom"/>
</dbReference>
<dbReference type="PROSITE" id="PS50110">
    <property type="entry name" value="RESPONSE_REGULATORY"/>
    <property type="match status" value="1"/>
</dbReference>
<organism evidence="10 11">
    <name type="scientific">Alteromonas australica</name>
    <dbReference type="NCBI Taxonomy" id="589873"/>
    <lineage>
        <taxon>Bacteria</taxon>
        <taxon>Pseudomonadati</taxon>
        <taxon>Pseudomonadota</taxon>
        <taxon>Gammaproteobacteria</taxon>
        <taxon>Alteromonadales</taxon>
        <taxon>Alteromonadaceae</taxon>
        <taxon>Alteromonas/Salinimonas group</taxon>
        <taxon>Alteromonas</taxon>
    </lineage>
</organism>
<dbReference type="Gene3D" id="3.30.450.20">
    <property type="entry name" value="PAS domain"/>
    <property type="match status" value="2"/>
</dbReference>
<feature type="domain" description="Response regulatory" evidence="7">
    <location>
        <begin position="648"/>
        <end position="763"/>
    </location>
</feature>
<feature type="domain" description="PAS" evidence="8">
    <location>
        <begin position="14"/>
        <end position="51"/>
    </location>
</feature>
<proteinExistence type="predicted"/>
<dbReference type="GO" id="GO:0006355">
    <property type="term" value="P:regulation of DNA-templated transcription"/>
    <property type="evidence" value="ECO:0007669"/>
    <property type="project" value="InterPro"/>
</dbReference>
<dbReference type="SUPFAM" id="SSF55785">
    <property type="entry name" value="PYP-like sensor domain (PAS domain)"/>
    <property type="match status" value="2"/>
</dbReference>
<dbReference type="Pfam" id="PF00072">
    <property type="entry name" value="Response_reg"/>
    <property type="match status" value="1"/>
</dbReference>
<evidence type="ECO:0000256" key="2">
    <source>
        <dbReference type="ARBA" id="ARBA00012438"/>
    </source>
</evidence>
<dbReference type="InterPro" id="IPR035965">
    <property type="entry name" value="PAS-like_dom_sf"/>
</dbReference>
<dbReference type="eggNOG" id="COG0642">
    <property type="taxonomic scope" value="Bacteria"/>
</dbReference>
<dbReference type="SMART" id="SM00387">
    <property type="entry name" value="HATPase_c"/>
    <property type="match status" value="1"/>
</dbReference>
<evidence type="ECO:0000256" key="4">
    <source>
        <dbReference type="ARBA" id="ARBA00023012"/>
    </source>
</evidence>
<dbReference type="SMART" id="SM00448">
    <property type="entry name" value="REC"/>
    <property type="match status" value="1"/>
</dbReference>
<dbReference type="Gene3D" id="1.10.287.130">
    <property type="match status" value="1"/>
</dbReference>
<dbReference type="EC" id="2.7.13.3" evidence="2"/>
<dbReference type="InterPro" id="IPR011006">
    <property type="entry name" value="CheY-like_superfamily"/>
</dbReference>
<dbReference type="SMART" id="SM00086">
    <property type="entry name" value="PAC"/>
    <property type="match status" value="2"/>
</dbReference>
<dbReference type="InterPro" id="IPR003661">
    <property type="entry name" value="HisK_dim/P_dom"/>
</dbReference>
<dbReference type="SMART" id="SM00091">
    <property type="entry name" value="PAS"/>
    <property type="match status" value="2"/>
</dbReference>
<dbReference type="PROSITE" id="PS50109">
    <property type="entry name" value="HIS_KIN"/>
    <property type="match status" value="1"/>
</dbReference>
<dbReference type="PANTHER" id="PTHR45339">
    <property type="entry name" value="HYBRID SIGNAL TRANSDUCTION HISTIDINE KINASE J"/>
    <property type="match status" value="1"/>
</dbReference>
<dbReference type="InterPro" id="IPR036097">
    <property type="entry name" value="HisK_dim/P_sf"/>
</dbReference>
<dbReference type="PROSITE" id="PS50112">
    <property type="entry name" value="PAS"/>
    <property type="match status" value="2"/>
</dbReference>
<dbReference type="SUPFAM" id="SSF47384">
    <property type="entry name" value="Homodimeric domain of signal transducing histidine kinase"/>
    <property type="match status" value="1"/>
</dbReference>
<dbReference type="CDD" id="cd17546">
    <property type="entry name" value="REC_hyHK_CKI1_RcsC-like"/>
    <property type="match status" value="1"/>
</dbReference>
<feature type="domain" description="Histidine kinase" evidence="6">
    <location>
        <begin position="274"/>
        <end position="490"/>
    </location>
</feature>
<keyword evidence="4" id="KW-0902">Two-component regulatory system</keyword>
<evidence type="ECO:0000256" key="3">
    <source>
        <dbReference type="ARBA" id="ARBA00022553"/>
    </source>
</evidence>
<dbReference type="InterPro" id="IPR036890">
    <property type="entry name" value="HATPase_C_sf"/>
</dbReference>
<dbReference type="eggNOG" id="COG3829">
    <property type="taxonomic scope" value="Bacteria"/>
</dbReference>
<dbReference type="CDD" id="cd16922">
    <property type="entry name" value="HATPase_EvgS-ArcB-TorS-like"/>
    <property type="match status" value="1"/>
</dbReference>
<evidence type="ECO:0000313" key="11">
    <source>
        <dbReference type="Proteomes" id="UP000056090"/>
    </source>
</evidence>
<dbReference type="Gene3D" id="3.30.565.10">
    <property type="entry name" value="Histidine kinase-like ATPase, C-terminal domain"/>
    <property type="match status" value="1"/>
</dbReference>
<dbReference type="PANTHER" id="PTHR45339:SF1">
    <property type="entry name" value="HYBRID SIGNAL TRANSDUCTION HISTIDINE KINASE J"/>
    <property type="match status" value="1"/>
</dbReference>
<evidence type="ECO:0000256" key="5">
    <source>
        <dbReference type="PROSITE-ProRule" id="PRU00169"/>
    </source>
</evidence>
<dbReference type="Gene3D" id="3.40.50.2300">
    <property type="match status" value="1"/>
</dbReference>
<dbReference type="Pfam" id="PF13426">
    <property type="entry name" value="PAS_9"/>
    <property type="match status" value="1"/>
</dbReference>
<feature type="domain" description="PAC" evidence="9">
    <location>
        <begin position="203"/>
        <end position="256"/>
    </location>
</feature>